<dbReference type="OMA" id="CESPQNQ"/>
<evidence type="ECO:0000313" key="4">
    <source>
        <dbReference type="Proteomes" id="UP000033624"/>
    </source>
</evidence>
<gene>
    <name evidence="3" type="ORF">TS59_0315</name>
</gene>
<keyword evidence="2" id="KW-0472">Membrane</keyword>
<dbReference type="AlphaFoldDB" id="A0AAE2EJQ3"/>
<dbReference type="RefSeq" id="WP_011166479.1">
    <property type="nucleotide sequence ID" value="NZ_CP010267.1"/>
</dbReference>
<evidence type="ECO:0000256" key="2">
    <source>
        <dbReference type="SAM" id="Phobius"/>
    </source>
</evidence>
<evidence type="ECO:0000313" key="3">
    <source>
        <dbReference type="EMBL" id="KJQ46467.1"/>
    </source>
</evidence>
<name>A0AAE2EJQ3_MYCMY</name>
<dbReference type="EMBL" id="LAEW01000001">
    <property type="protein sequence ID" value="KJQ46467.1"/>
    <property type="molecule type" value="Genomic_DNA"/>
</dbReference>
<feature type="coiled-coil region" evidence="1">
    <location>
        <begin position="113"/>
        <end position="270"/>
    </location>
</feature>
<comment type="caution">
    <text evidence="3">The sequence shown here is derived from an EMBL/GenBank/DDBJ whole genome shotgun (WGS) entry which is preliminary data.</text>
</comment>
<evidence type="ECO:0000256" key="1">
    <source>
        <dbReference type="SAM" id="Coils"/>
    </source>
</evidence>
<feature type="transmembrane region" description="Helical" evidence="2">
    <location>
        <begin position="36"/>
        <end position="58"/>
    </location>
</feature>
<keyword evidence="2" id="KW-0812">Transmembrane</keyword>
<dbReference type="KEGG" id="mmyi:mycmycITA_00308"/>
<proteinExistence type="predicted"/>
<sequence>MKKALKVFSIYSLDPVYKLKQINKKIDNKKLSFKKILKIVSSLGLVLFSTTFLVVLNFDKLNFSNNKNLEQQLESYKTELNNKISSLKISYNDQIDQIKEFKKNHNLLKTISLKELEDKVSNLDDQNKKALKQIEHNDKLLKANQDKLNYLTNLKNQYSKQITTLEQNKNENLKQINQINLQTKSLETKIINLNQQIKQTNELLINKTNQNNQLKTQITTSSNQIIDNNALIRNTNQLISDIQAEKNKLLEQLDQLVNKLNEAKNSTKQKSQ</sequence>
<accession>A0AAE2EJQ3</accession>
<organism evidence="3 4">
    <name type="scientific">Mycoplasma mycoides subsp. mycoides</name>
    <dbReference type="NCBI Taxonomy" id="2103"/>
    <lineage>
        <taxon>Bacteria</taxon>
        <taxon>Bacillati</taxon>
        <taxon>Mycoplasmatota</taxon>
        <taxon>Mollicutes</taxon>
        <taxon>Mycoplasmataceae</taxon>
        <taxon>Mycoplasma</taxon>
    </lineage>
</organism>
<keyword evidence="2" id="KW-1133">Transmembrane helix</keyword>
<dbReference type="Proteomes" id="UP000033624">
    <property type="component" value="Unassembled WGS sequence"/>
</dbReference>
<reference evidence="3 4" key="1">
    <citation type="submission" date="2015-02" db="EMBL/GenBank/DDBJ databases">
        <title>Mycoplasma mycoides subsp. mycoides strain:B237 Genome sequencing.</title>
        <authorList>
            <person name="Fischer A."/>
            <person name="Santana-Cruz I."/>
            <person name="Schieck E."/>
            <person name="Gourle H."/>
            <person name="Lambert M."/>
            <person name="Nadendla S."/>
            <person name="Miller R.A."/>
            <person name="Weber J."/>
            <person name="Bongcam-Rudloff E."/>
            <person name="Vashee S."/>
            <person name="Frey J."/>
            <person name="Jores J."/>
        </authorList>
    </citation>
    <scope>NUCLEOTIDE SEQUENCE [LARGE SCALE GENOMIC DNA]</scope>
    <source>
        <strain evidence="3 4">B237</strain>
    </source>
</reference>
<keyword evidence="1" id="KW-0175">Coiled coil</keyword>
<protein>
    <submittedName>
        <fullName evidence="3">Uncharacterized protein</fullName>
    </submittedName>
</protein>